<dbReference type="InterPro" id="IPR050109">
    <property type="entry name" value="HTH-type_TetR-like_transc_reg"/>
</dbReference>
<dbReference type="InterPro" id="IPR023772">
    <property type="entry name" value="DNA-bd_HTH_TetR-type_CS"/>
</dbReference>
<dbReference type="Pfam" id="PF02909">
    <property type="entry name" value="TetR_C_1"/>
    <property type="match status" value="1"/>
</dbReference>
<dbReference type="GO" id="GO:0003700">
    <property type="term" value="F:DNA-binding transcription factor activity"/>
    <property type="evidence" value="ECO:0007669"/>
    <property type="project" value="TreeGrafter"/>
</dbReference>
<dbReference type="PROSITE" id="PS50977">
    <property type="entry name" value="HTH_TETR_2"/>
    <property type="match status" value="1"/>
</dbReference>
<gene>
    <name evidence="7" type="ORF">CryarDRAFT_4014</name>
</gene>
<dbReference type="SUPFAM" id="SSF48498">
    <property type="entry name" value="Tetracyclin repressor-like, C-terminal domain"/>
    <property type="match status" value="1"/>
</dbReference>
<dbReference type="SUPFAM" id="SSF46689">
    <property type="entry name" value="Homeodomain-like"/>
    <property type="match status" value="1"/>
</dbReference>
<evidence type="ECO:0000313" key="7">
    <source>
        <dbReference type="EMBL" id="EXG82813.1"/>
    </source>
</evidence>
<dbReference type="GO" id="GO:0000976">
    <property type="term" value="F:transcription cis-regulatory region binding"/>
    <property type="evidence" value="ECO:0007669"/>
    <property type="project" value="TreeGrafter"/>
</dbReference>
<dbReference type="PANTHER" id="PTHR30055:SF151">
    <property type="entry name" value="TRANSCRIPTIONAL REGULATORY PROTEIN"/>
    <property type="match status" value="1"/>
</dbReference>
<dbReference type="RefSeq" id="WP_035852776.1">
    <property type="nucleotide sequence ID" value="NZ_KK073874.1"/>
</dbReference>
<dbReference type="GO" id="GO:0046677">
    <property type="term" value="P:response to antibiotic"/>
    <property type="evidence" value="ECO:0007669"/>
    <property type="project" value="InterPro"/>
</dbReference>
<dbReference type="PRINTS" id="PR00400">
    <property type="entry name" value="TETREPRESSOR"/>
</dbReference>
<name>A0A010Z693_9ACTN</name>
<protein>
    <submittedName>
        <fullName evidence="7">Transcriptional regulator</fullName>
    </submittedName>
</protein>
<dbReference type="Gene3D" id="1.10.357.10">
    <property type="entry name" value="Tetracycline Repressor, domain 2"/>
    <property type="match status" value="1"/>
</dbReference>
<dbReference type="InterPro" id="IPR004111">
    <property type="entry name" value="Repressor_TetR_C"/>
</dbReference>
<organism evidence="7 8">
    <name type="scientific">Cryptosporangium arvum DSM 44712</name>
    <dbReference type="NCBI Taxonomy" id="927661"/>
    <lineage>
        <taxon>Bacteria</taxon>
        <taxon>Bacillati</taxon>
        <taxon>Actinomycetota</taxon>
        <taxon>Actinomycetes</taxon>
        <taxon>Cryptosporangiales</taxon>
        <taxon>Cryptosporangiaceae</taxon>
        <taxon>Cryptosporangium</taxon>
    </lineage>
</organism>
<evidence type="ECO:0000256" key="1">
    <source>
        <dbReference type="ARBA" id="ARBA00022491"/>
    </source>
</evidence>
<feature type="DNA-binding region" description="H-T-H motif" evidence="5">
    <location>
        <begin position="25"/>
        <end position="44"/>
    </location>
</feature>
<keyword evidence="4" id="KW-0804">Transcription</keyword>
<dbReference type="InterPro" id="IPR003012">
    <property type="entry name" value="Tet_transcr_reg_TetR"/>
</dbReference>
<dbReference type="InterPro" id="IPR001647">
    <property type="entry name" value="HTH_TetR"/>
</dbReference>
<proteinExistence type="predicted"/>
<dbReference type="GO" id="GO:0045892">
    <property type="term" value="P:negative regulation of DNA-templated transcription"/>
    <property type="evidence" value="ECO:0007669"/>
    <property type="project" value="InterPro"/>
</dbReference>
<dbReference type="Proteomes" id="UP000021053">
    <property type="component" value="Unassembled WGS sequence"/>
</dbReference>
<comment type="caution">
    <text evidence="7">The sequence shown here is derived from an EMBL/GenBank/DDBJ whole genome shotgun (WGS) entry which is preliminary data.</text>
</comment>
<evidence type="ECO:0000256" key="2">
    <source>
        <dbReference type="ARBA" id="ARBA00023015"/>
    </source>
</evidence>
<sequence length="205" mass="21518">MKLNRELIVDAGMRAFAERGYVGLSMRQIADALGVHAGSLYYHVKNKEQLLALLADRVAGEAYDAGTAALGALSPAASWEERIEAQLVALRASLLARTGAPALLAASPAVLSPAALALMERLLRTLDAAGVAPDTRPVAADTLLSYVTGFVLQEQAPPADVQPPADLAERYPMTVAGAGSDPDTLFRTSIRLLCAGIATDRTPVR</sequence>
<keyword evidence="3 5" id="KW-0238">DNA-binding</keyword>
<dbReference type="PRINTS" id="PR00455">
    <property type="entry name" value="HTHTETR"/>
</dbReference>
<reference evidence="7 8" key="1">
    <citation type="submission" date="2013-07" db="EMBL/GenBank/DDBJ databases">
        <authorList>
            <consortium name="DOE Joint Genome Institute"/>
            <person name="Eisen J."/>
            <person name="Huntemann M."/>
            <person name="Han J."/>
            <person name="Chen A."/>
            <person name="Kyrpides N."/>
            <person name="Mavromatis K."/>
            <person name="Markowitz V."/>
            <person name="Palaniappan K."/>
            <person name="Ivanova N."/>
            <person name="Schaumberg A."/>
            <person name="Pati A."/>
            <person name="Liolios K."/>
            <person name="Nordberg H.P."/>
            <person name="Cantor M.N."/>
            <person name="Hua S.X."/>
            <person name="Woyke T."/>
        </authorList>
    </citation>
    <scope>NUCLEOTIDE SEQUENCE [LARGE SCALE GENOMIC DNA]</scope>
    <source>
        <strain evidence="7 8">DSM 44712</strain>
    </source>
</reference>
<evidence type="ECO:0000256" key="3">
    <source>
        <dbReference type="ARBA" id="ARBA00023125"/>
    </source>
</evidence>
<dbReference type="EMBL" id="JFBT01000001">
    <property type="protein sequence ID" value="EXG82813.1"/>
    <property type="molecule type" value="Genomic_DNA"/>
</dbReference>
<dbReference type="Pfam" id="PF00440">
    <property type="entry name" value="TetR_N"/>
    <property type="match status" value="1"/>
</dbReference>
<evidence type="ECO:0000256" key="5">
    <source>
        <dbReference type="PROSITE-ProRule" id="PRU00335"/>
    </source>
</evidence>
<keyword evidence="2" id="KW-0805">Transcription regulation</keyword>
<evidence type="ECO:0000259" key="6">
    <source>
        <dbReference type="PROSITE" id="PS50977"/>
    </source>
</evidence>
<evidence type="ECO:0000256" key="4">
    <source>
        <dbReference type="ARBA" id="ARBA00023163"/>
    </source>
</evidence>
<keyword evidence="8" id="KW-1185">Reference proteome</keyword>
<dbReference type="InterPro" id="IPR009057">
    <property type="entry name" value="Homeodomain-like_sf"/>
</dbReference>
<dbReference type="OrthoDB" id="3819648at2"/>
<dbReference type="AlphaFoldDB" id="A0A010Z693"/>
<dbReference type="HOGENOM" id="CLU_069543_2_1_11"/>
<dbReference type="PROSITE" id="PS01081">
    <property type="entry name" value="HTH_TETR_1"/>
    <property type="match status" value="1"/>
</dbReference>
<dbReference type="InterPro" id="IPR036271">
    <property type="entry name" value="Tet_transcr_reg_TetR-rel_C_sf"/>
</dbReference>
<accession>A0A010Z693</accession>
<dbReference type="PANTHER" id="PTHR30055">
    <property type="entry name" value="HTH-TYPE TRANSCRIPTIONAL REGULATOR RUTR"/>
    <property type="match status" value="1"/>
</dbReference>
<feature type="domain" description="HTH tetR-type" evidence="6">
    <location>
        <begin position="2"/>
        <end position="62"/>
    </location>
</feature>
<dbReference type="Gene3D" id="1.10.10.60">
    <property type="entry name" value="Homeodomain-like"/>
    <property type="match status" value="1"/>
</dbReference>
<evidence type="ECO:0000313" key="8">
    <source>
        <dbReference type="Proteomes" id="UP000021053"/>
    </source>
</evidence>
<keyword evidence="1" id="KW-0678">Repressor</keyword>